<gene>
    <name evidence="4" type="ORF">TASK_LOCUS9492</name>
</gene>
<reference evidence="6" key="1">
    <citation type="submission" date="2016-04" db="UniProtKB">
        <authorList>
            <consortium name="WormBaseParasite"/>
        </authorList>
    </citation>
    <scope>IDENTIFICATION</scope>
</reference>
<dbReference type="Proteomes" id="UP000282613">
    <property type="component" value="Unassembled WGS sequence"/>
</dbReference>
<dbReference type="GO" id="GO:2001135">
    <property type="term" value="P:regulation of endocytic recycling"/>
    <property type="evidence" value="ECO:0007669"/>
    <property type="project" value="TreeGrafter"/>
</dbReference>
<dbReference type="STRING" id="60517.A0A158RAJ4"/>
<proteinExistence type="predicted"/>
<reference evidence="4 5" key="2">
    <citation type="submission" date="2018-11" db="EMBL/GenBank/DDBJ databases">
        <authorList>
            <consortium name="Pathogen Informatics"/>
        </authorList>
    </citation>
    <scope>NUCLEOTIDE SEQUENCE [LARGE SCALE GENOMIC DNA]</scope>
</reference>
<dbReference type="GO" id="GO:0046856">
    <property type="term" value="P:phosphatidylinositol dephosphorylation"/>
    <property type="evidence" value="ECO:0007669"/>
    <property type="project" value="TreeGrafter"/>
</dbReference>
<dbReference type="InterPro" id="IPR002013">
    <property type="entry name" value="SAC_dom"/>
</dbReference>
<keyword evidence="2" id="KW-0812">Transmembrane</keyword>
<sequence length="851" mass="94551">MKYCWLHRNYLICKQESVFRVNCVDCLDRTNLVQSVFATSVIEIQLRRLGRLPPEVDLPVEFSRSVQSIWADNGDALSRHYTGTAAMKVGFKCIDSVFHGDYTRTGFRTVNGLMKDGVSSMSRYYQRVGEIKRQAAIDLLLGHTNSPELRFLQNCSPADVPVKEHPSIEVSSLLAAMRSSCLQCDEDPFFEFVASSSVIFVDDPQAHLRIPISSIKHIALGTESALFKQASPVLHVDFTTTSSNSNQPPMPFRNDSSKEALGFRSSDDASGESVISAPSTVLKRLPIQRGTAGQYRLDLRQAPFRLFNNYLVPISSTEEATDALRAVAESITVLLQSIDQFTDLSINLEASVSPEARVTGNSVMQRRSTSSLPTKFTRPLPPTVFTALQQHRDCLYPFLLPLHPPRRPRRSRRVSTVNRNHSSEPAQRVRGMKTSSKPTPPTNVSQMEKLGTECVEAATVEVPAPDSTEVVEEGESGETSEIAEQGVEPSLGSDVDDMPTHIMKPGRCSSISDLIYELEEAASIAAEEEEDDGDEEAEGDDREDEKAHRLRFGLSHSRSVPAHLEGADCEQMVPVANTTIAAYVSRPSSPPLPGGLFHRPLFFPSQIEEQSSSSPKTYVRMSHPIITGEDQLVLPRSFSYDDRSDRTFHRLVYPRKAVSDPEIACYRALYGLAVEHRPPPKSLHVSQVEVDPGLQEVLDKHFQTFTIASIVSYAGSVGGYFLVLFSLFIPTLINPSFAIPVGGLILFYGVYYGLVARDFAEFCTDKMAAHISYFTPTGIPLRRIDPGVCALCTNVMLNGKGEKKYRLNCSHVWEKPHLLFGNLLDAIRYLVAWQPLILMVVHLIIWALDLK</sequence>
<dbReference type="EMBL" id="UYRS01019203">
    <property type="protein sequence ID" value="VDK43625.1"/>
    <property type="molecule type" value="Genomic_DNA"/>
</dbReference>
<organism evidence="6">
    <name type="scientific">Taenia asiatica</name>
    <name type="common">Asian tapeworm</name>
    <dbReference type="NCBI Taxonomy" id="60517"/>
    <lineage>
        <taxon>Eukaryota</taxon>
        <taxon>Metazoa</taxon>
        <taxon>Spiralia</taxon>
        <taxon>Lophotrochozoa</taxon>
        <taxon>Platyhelminthes</taxon>
        <taxon>Cestoda</taxon>
        <taxon>Eucestoda</taxon>
        <taxon>Cyclophyllidea</taxon>
        <taxon>Taeniidae</taxon>
        <taxon>Taenia</taxon>
    </lineage>
</organism>
<evidence type="ECO:0000256" key="2">
    <source>
        <dbReference type="SAM" id="Phobius"/>
    </source>
</evidence>
<evidence type="ECO:0000313" key="4">
    <source>
        <dbReference type="EMBL" id="VDK43625.1"/>
    </source>
</evidence>
<accession>A0A158RAJ4</accession>
<feature type="transmembrane region" description="Helical" evidence="2">
    <location>
        <begin position="736"/>
        <end position="754"/>
    </location>
</feature>
<evidence type="ECO:0000313" key="6">
    <source>
        <dbReference type="WBParaSite" id="TASK_0000949101-mRNA-1"/>
    </source>
</evidence>
<keyword evidence="2" id="KW-1133">Transmembrane helix</keyword>
<evidence type="ECO:0000313" key="5">
    <source>
        <dbReference type="Proteomes" id="UP000282613"/>
    </source>
</evidence>
<dbReference type="OrthoDB" id="446635at2759"/>
<dbReference type="PROSITE" id="PS50275">
    <property type="entry name" value="SAC"/>
    <property type="match status" value="1"/>
</dbReference>
<feature type="region of interest" description="Disordered" evidence="1">
    <location>
        <begin position="525"/>
        <end position="546"/>
    </location>
</feature>
<evidence type="ECO:0000256" key="1">
    <source>
        <dbReference type="SAM" id="MobiDB-lite"/>
    </source>
</evidence>
<evidence type="ECO:0000259" key="3">
    <source>
        <dbReference type="PROSITE" id="PS50275"/>
    </source>
</evidence>
<dbReference type="PANTHER" id="PTHR45662:SF8">
    <property type="entry name" value="PHOSPHATIDYLINOSITIDE PHOSPHATASE SAC2"/>
    <property type="match status" value="1"/>
</dbReference>
<feature type="transmembrane region" description="Helical" evidence="2">
    <location>
        <begin position="826"/>
        <end position="848"/>
    </location>
</feature>
<dbReference type="PANTHER" id="PTHR45662">
    <property type="entry name" value="PHOSPHATIDYLINOSITIDE PHOSPHATASE SAC1"/>
    <property type="match status" value="1"/>
</dbReference>
<name>A0A158RAJ4_TAEAS</name>
<protein>
    <submittedName>
        <fullName evidence="6">SAC domain-containing protein</fullName>
    </submittedName>
</protein>
<dbReference type="WBParaSite" id="TASK_0000949101-mRNA-1">
    <property type="protein sequence ID" value="TASK_0000949101-mRNA-1"/>
    <property type="gene ID" value="TASK_0000949101"/>
</dbReference>
<keyword evidence="2" id="KW-0472">Membrane</keyword>
<dbReference type="AlphaFoldDB" id="A0A158RAJ4"/>
<keyword evidence="5" id="KW-1185">Reference proteome</keyword>
<feature type="transmembrane region" description="Helical" evidence="2">
    <location>
        <begin position="710"/>
        <end position="729"/>
    </location>
</feature>
<feature type="domain" description="SAC" evidence="3">
    <location>
        <begin position="1"/>
        <end position="83"/>
    </location>
</feature>
<feature type="region of interest" description="Disordered" evidence="1">
    <location>
        <begin position="405"/>
        <end position="444"/>
    </location>
</feature>
<dbReference type="GO" id="GO:0045334">
    <property type="term" value="C:clathrin-coated endocytic vesicle"/>
    <property type="evidence" value="ECO:0007669"/>
    <property type="project" value="TreeGrafter"/>
</dbReference>
<feature type="compositionally biased region" description="Polar residues" evidence="1">
    <location>
        <begin position="433"/>
        <end position="444"/>
    </location>
</feature>
<feature type="region of interest" description="Disordered" evidence="1">
    <location>
        <begin position="241"/>
        <end position="272"/>
    </location>
</feature>
<dbReference type="GO" id="GO:0005769">
    <property type="term" value="C:early endosome"/>
    <property type="evidence" value="ECO:0007669"/>
    <property type="project" value="TreeGrafter"/>
</dbReference>
<feature type="compositionally biased region" description="Acidic residues" evidence="1">
    <location>
        <begin position="525"/>
        <end position="543"/>
    </location>
</feature>
<dbReference type="GO" id="GO:0043812">
    <property type="term" value="F:phosphatidylinositol-4-phosphate phosphatase activity"/>
    <property type="evidence" value="ECO:0007669"/>
    <property type="project" value="TreeGrafter"/>
</dbReference>